<dbReference type="EMBL" id="LR590482">
    <property type="protein sequence ID" value="VTQ88273.1"/>
    <property type="molecule type" value="Genomic_DNA"/>
</dbReference>
<protein>
    <recommendedName>
        <fullName evidence="4">Phage tail fiber protein</fullName>
    </recommendedName>
</protein>
<proteinExistence type="predicted"/>
<evidence type="ECO:0000313" key="2">
    <source>
        <dbReference type="EMBL" id="VTQ97824.1"/>
    </source>
</evidence>
<evidence type="ECO:0008006" key="4">
    <source>
        <dbReference type="Google" id="ProtNLM"/>
    </source>
</evidence>
<evidence type="ECO:0000313" key="1">
    <source>
        <dbReference type="EMBL" id="VTQ88273.1"/>
    </source>
</evidence>
<organism evidence="2 3">
    <name type="scientific">Pseudomonas synxantha</name>
    <dbReference type="NCBI Taxonomy" id="47883"/>
    <lineage>
        <taxon>Bacteria</taxon>
        <taxon>Pseudomonadati</taxon>
        <taxon>Pseudomonadota</taxon>
        <taxon>Gammaproteobacteria</taxon>
        <taxon>Pseudomonadales</taxon>
        <taxon>Pseudomonadaceae</taxon>
        <taxon>Pseudomonas</taxon>
    </lineage>
</organism>
<reference evidence="2 3" key="1">
    <citation type="submission" date="2019-05" db="EMBL/GenBank/DDBJ databases">
        <authorList>
            <consortium name="Pathogen Informatics"/>
        </authorList>
    </citation>
    <scope>NUCLEOTIDE SEQUENCE [LARGE SCALE GENOMIC DNA]</scope>
    <source>
        <strain evidence="2 3">NCTC10696</strain>
    </source>
</reference>
<gene>
    <name evidence="1" type="ORF">NCTC10696_00347</name>
    <name evidence="2" type="ORF">NCTC10696_02193</name>
</gene>
<evidence type="ECO:0000313" key="3">
    <source>
        <dbReference type="Proteomes" id="UP000306562"/>
    </source>
</evidence>
<dbReference type="AlphaFoldDB" id="A0AAQ1JIX7"/>
<dbReference type="GeneID" id="61829305"/>
<dbReference type="RefSeq" id="WP_057025738.1">
    <property type="nucleotide sequence ID" value="NZ_CBCSGQ010000107.1"/>
</dbReference>
<sequence length="155" mass="16181">MARQEINVGTAPTGAGGDTTRSAAVKINSMTAELYAKTNSLGSAATRNVGIASGNVMEISPAQLVDGNSAFIVEGSRFLSYGEGTTGGPPGVTYASGIRSRFYDGSFFAVDIVGNILNGNLYWRTVNSVGVQNGWRTIYDTSNTTRAQDGTLKAI</sequence>
<dbReference type="EMBL" id="LR590482">
    <property type="protein sequence ID" value="VTQ97824.1"/>
    <property type="molecule type" value="Genomic_DNA"/>
</dbReference>
<dbReference type="Proteomes" id="UP000306562">
    <property type="component" value="Chromosome"/>
</dbReference>
<accession>A0AAQ1JIX7</accession>
<name>A0AAQ1JIX7_9PSED</name>